<dbReference type="EMBL" id="JAAGBB010000068">
    <property type="protein sequence ID" value="MBR0668769.1"/>
    <property type="molecule type" value="Genomic_DNA"/>
</dbReference>
<dbReference type="PANTHER" id="PTHR30290:SF38">
    <property type="entry name" value="D,D-DIPEPTIDE-BINDING PERIPLASMIC PROTEIN DDPA-RELATED"/>
    <property type="match status" value="1"/>
</dbReference>
<dbReference type="SUPFAM" id="SSF53850">
    <property type="entry name" value="Periplasmic binding protein-like II"/>
    <property type="match status" value="1"/>
</dbReference>
<keyword evidence="3 4" id="KW-0732">Signal</keyword>
<evidence type="ECO:0000256" key="2">
    <source>
        <dbReference type="ARBA" id="ARBA00005695"/>
    </source>
</evidence>
<dbReference type="InterPro" id="IPR000914">
    <property type="entry name" value="SBP_5_dom"/>
</dbReference>
<sequence>MPENRNLPLSRRAAAGLALASFALPRFAIAQADQRPTITVAVQAISTSNTLEPLREQSNVMTRVVSSFLEPLIDLDWLGDLSARPTLAKSWRRIDDRTLELTLRDGVRFHDGSLLTAEDVAFSFGPEHMWGSGGGATPGPGGMFTSMTAGTGTKEPPAEVVAIARLAFPGFDRMEVVDISTVRLVNRTPDVTLEGRLARPAASVISRRAFEAASDWLSWARQPVGTGPYRVAEYRADSHLLLEAHDAHWAGRPPLRAIRFVQVPEVAARVAGLRTGEYDFACDLPPDQITVVNASPRHHVASRAIANHRVTAFDKTHPTLRDPRIRRALTHAIDRQAIVDGLWSGTSGVPKGMQFDFFGPMLVPDWDAPRFDLAEARRLLREAGYAGAPIPYRLLNNYYTNQTATAQVLVEGWRQAGLNVRIEMKENWSQILLADGGRGLRDNSNTAFFNDPVGAMAAFGPSGQQWASGEWRNDEAAAALEALQSSTDTDRRRAALRRMLEICEREDPAYTVLHQTVNLTGKRRDIGWRASGSFAMDFTARNWSV</sequence>
<dbReference type="Gene3D" id="3.10.105.10">
    <property type="entry name" value="Dipeptide-binding Protein, Domain 3"/>
    <property type="match status" value="1"/>
</dbReference>
<feature type="signal peptide" evidence="4">
    <location>
        <begin position="1"/>
        <end position="32"/>
    </location>
</feature>
<name>A0ABS5F887_9PROT</name>
<dbReference type="InterPro" id="IPR039424">
    <property type="entry name" value="SBP_5"/>
</dbReference>
<organism evidence="6 7">
    <name type="scientific">Plastoroseomonas hellenica</name>
    <dbReference type="NCBI Taxonomy" id="2687306"/>
    <lineage>
        <taxon>Bacteria</taxon>
        <taxon>Pseudomonadati</taxon>
        <taxon>Pseudomonadota</taxon>
        <taxon>Alphaproteobacteria</taxon>
        <taxon>Acetobacterales</taxon>
        <taxon>Acetobacteraceae</taxon>
        <taxon>Plastoroseomonas</taxon>
    </lineage>
</organism>
<dbReference type="InterPro" id="IPR030678">
    <property type="entry name" value="Peptide/Ni-bd"/>
</dbReference>
<dbReference type="Gene3D" id="3.40.190.10">
    <property type="entry name" value="Periplasmic binding protein-like II"/>
    <property type="match status" value="1"/>
</dbReference>
<comment type="subcellular location">
    <subcellularLocation>
        <location evidence="1">Periplasm</location>
    </subcellularLocation>
</comment>
<protein>
    <submittedName>
        <fullName evidence="6">ABC transporter substrate-binding protein</fullName>
    </submittedName>
</protein>
<feature type="domain" description="Solute-binding protein family 5" evidence="5">
    <location>
        <begin position="84"/>
        <end position="461"/>
    </location>
</feature>
<evidence type="ECO:0000256" key="3">
    <source>
        <dbReference type="ARBA" id="ARBA00022729"/>
    </source>
</evidence>
<dbReference type="Proteomes" id="UP001196870">
    <property type="component" value="Unassembled WGS sequence"/>
</dbReference>
<keyword evidence="7" id="KW-1185">Reference proteome</keyword>
<comment type="caution">
    <text evidence="6">The sequence shown here is derived from an EMBL/GenBank/DDBJ whole genome shotgun (WGS) entry which is preliminary data.</text>
</comment>
<gene>
    <name evidence="6" type="ORF">GXW71_30750</name>
</gene>
<evidence type="ECO:0000256" key="1">
    <source>
        <dbReference type="ARBA" id="ARBA00004418"/>
    </source>
</evidence>
<reference evidence="7" key="1">
    <citation type="journal article" date="2021" name="Syst. Appl. Microbiol.">
        <title>Roseomonas hellenica sp. nov., isolated from roots of wild-growing Alkanna tinctoria.</title>
        <authorList>
            <person name="Rat A."/>
            <person name="Naranjo H.D."/>
            <person name="Lebbe L."/>
            <person name="Cnockaert M."/>
            <person name="Krigas N."/>
            <person name="Grigoriadou K."/>
            <person name="Maloupa E."/>
            <person name="Willems A."/>
        </authorList>
    </citation>
    <scope>NUCLEOTIDE SEQUENCE [LARGE SCALE GENOMIC DNA]</scope>
    <source>
        <strain evidence="7">LMG 31523</strain>
    </source>
</reference>
<accession>A0ABS5F887</accession>
<dbReference type="Gene3D" id="3.90.76.10">
    <property type="entry name" value="Dipeptide-binding Protein, Domain 1"/>
    <property type="match status" value="1"/>
</dbReference>
<comment type="similarity">
    <text evidence="2">Belongs to the bacterial solute-binding protein 5 family.</text>
</comment>
<dbReference type="RefSeq" id="WP_211856765.1">
    <property type="nucleotide sequence ID" value="NZ_JAAGBB010000068.1"/>
</dbReference>
<evidence type="ECO:0000259" key="5">
    <source>
        <dbReference type="Pfam" id="PF00496"/>
    </source>
</evidence>
<feature type="chain" id="PRO_5047369040" evidence="4">
    <location>
        <begin position="33"/>
        <end position="545"/>
    </location>
</feature>
<evidence type="ECO:0000256" key="4">
    <source>
        <dbReference type="SAM" id="SignalP"/>
    </source>
</evidence>
<proteinExistence type="inferred from homology"/>
<dbReference type="PIRSF" id="PIRSF002741">
    <property type="entry name" value="MppA"/>
    <property type="match status" value="1"/>
</dbReference>
<evidence type="ECO:0000313" key="7">
    <source>
        <dbReference type="Proteomes" id="UP001196870"/>
    </source>
</evidence>
<dbReference type="PANTHER" id="PTHR30290">
    <property type="entry name" value="PERIPLASMIC BINDING COMPONENT OF ABC TRANSPORTER"/>
    <property type="match status" value="1"/>
</dbReference>
<dbReference type="Pfam" id="PF00496">
    <property type="entry name" value="SBP_bac_5"/>
    <property type="match status" value="1"/>
</dbReference>
<evidence type="ECO:0000313" key="6">
    <source>
        <dbReference type="EMBL" id="MBR0668769.1"/>
    </source>
</evidence>